<dbReference type="SUPFAM" id="SSF81301">
    <property type="entry name" value="Nucleotidyltransferase"/>
    <property type="match status" value="1"/>
</dbReference>
<sequence>MRLLSEALGPDVVVFAFGSRARGEARTGSDLDLLLHADSPLDFGALAEAGESLAESDLPFKVDLLDDARISDEFRQRIAQDLVKWGTTAVDGA</sequence>
<gene>
    <name evidence="2" type="ORF">ACFQDL_06095</name>
</gene>
<evidence type="ECO:0000313" key="3">
    <source>
        <dbReference type="Proteomes" id="UP001596422"/>
    </source>
</evidence>
<dbReference type="Pfam" id="PF01909">
    <property type="entry name" value="NTP_transf_2"/>
    <property type="match status" value="1"/>
</dbReference>
<proteinExistence type="predicted"/>
<keyword evidence="3" id="KW-1185">Reference proteome</keyword>
<dbReference type="RefSeq" id="WP_379912911.1">
    <property type="nucleotide sequence ID" value="NZ_JBHSWE010000001.1"/>
</dbReference>
<dbReference type="Gene3D" id="3.30.460.10">
    <property type="entry name" value="Beta Polymerase, domain 2"/>
    <property type="match status" value="1"/>
</dbReference>
<evidence type="ECO:0000313" key="2">
    <source>
        <dbReference type="EMBL" id="MFC6669704.1"/>
    </source>
</evidence>
<feature type="domain" description="Polymerase nucleotidyl transferase" evidence="1">
    <location>
        <begin position="8"/>
        <end position="71"/>
    </location>
</feature>
<evidence type="ECO:0000259" key="1">
    <source>
        <dbReference type="Pfam" id="PF01909"/>
    </source>
</evidence>
<dbReference type="InterPro" id="IPR043519">
    <property type="entry name" value="NT_sf"/>
</dbReference>
<organism evidence="2 3">
    <name type="scientific">Marinobacterium aestuariivivens</name>
    <dbReference type="NCBI Taxonomy" id="1698799"/>
    <lineage>
        <taxon>Bacteria</taxon>
        <taxon>Pseudomonadati</taxon>
        <taxon>Pseudomonadota</taxon>
        <taxon>Gammaproteobacteria</taxon>
        <taxon>Oceanospirillales</taxon>
        <taxon>Oceanospirillaceae</taxon>
        <taxon>Marinobacterium</taxon>
    </lineage>
</organism>
<comment type="caution">
    <text evidence="2">The sequence shown here is derived from an EMBL/GenBank/DDBJ whole genome shotgun (WGS) entry which is preliminary data.</text>
</comment>
<accession>A0ABW1ZWZ1</accession>
<protein>
    <submittedName>
        <fullName evidence="2">Nucleotidyltransferase family protein</fullName>
    </submittedName>
</protein>
<name>A0ABW1ZWZ1_9GAMM</name>
<dbReference type="CDD" id="cd05403">
    <property type="entry name" value="NT_KNTase_like"/>
    <property type="match status" value="1"/>
</dbReference>
<dbReference type="EMBL" id="JBHSWE010000001">
    <property type="protein sequence ID" value="MFC6669704.1"/>
    <property type="molecule type" value="Genomic_DNA"/>
</dbReference>
<dbReference type="InterPro" id="IPR002934">
    <property type="entry name" value="Polymerase_NTP_transf_dom"/>
</dbReference>
<reference evidence="3" key="1">
    <citation type="journal article" date="2019" name="Int. J. Syst. Evol. Microbiol.">
        <title>The Global Catalogue of Microorganisms (GCM) 10K type strain sequencing project: providing services to taxonomists for standard genome sequencing and annotation.</title>
        <authorList>
            <consortium name="The Broad Institute Genomics Platform"/>
            <consortium name="The Broad Institute Genome Sequencing Center for Infectious Disease"/>
            <person name="Wu L."/>
            <person name="Ma J."/>
        </authorList>
    </citation>
    <scope>NUCLEOTIDE SEQUENCE [LARGE SCALE GENOMIC DNA]</scope>
    <source>
        <strain evidence="3">NBRC 111756</strain>
    </source>
</reference>
<dbReference type="Proteomes" id="UP001596422">
    <property type="component" value="Unassembled WGS sequence"/>
</dbReference>